<dbReference type="Pfam" id="PF16969">
    <property type="entry name" value="SRP68"/>
    <property type="match status" value="1"/>
</dbReference>
<dbReference type="PANTHER" id="PTHR46461">
    <property type="entry name" value="KELCH DOMAIN-CONTAINING PROTEIN 3"/>
    <property type="match status" value="1"/>
</dbReference>
<evidence type="ECO:0000313" key="3">
    <source>
        <dbReference type="WBParaSite" id="nRc.2.0.1.t19436-RA"/>
    </source>
</evidence>
<dbReference type="InterPro" id="IPR052637">
    <property type="entry name" value="KLHDC3-like"/>
</dbReference>
<sequence length="880" mass="100997">MKWIVHLEGGPKRVNHAAVALNDGSKIYSFGGYSSADRYDESRPLDTHVLDTYTYRWSSVPMSAAKADELYYDTPYQRYGHTVVEYCGGAYLWGGRNDSDGGCSSLYLFDPRCSEWLKMRAKGVLPPKRDGHSACVYRDSMIIFAGYEEEFQRFSNETYELDFRNMQWNHVQTSGQSPAWRDFHTATVIDHKMYVFGGRSDYMGQYLSTREKYDHQLRYLDLSDFSWRVAPTFLSVEKPEGRRSHSAWCYNDELYIFGGFNGNSKEHFNDLFKYDAHSKKWVKMLAGGLSPRPRRRQCCVPVADRVFLFGGTSPKNGTAFSEDEDSMSPETSLIDHSDLHVLDMLPTLKTLCLSLLVDSELHISCEILDTLPVDVRIDIATMSTHNKINSGEAQQQHGLRHDNYQRYRFLLICLFEAERCWAYAEQLRQEASNEPQSRKLFQALNKLRRAVKHSQLLEELCKSDESNVDAATKLEAQAYNAWLHGCLNIALKQFQNATINLNTAKTIYDKLSCALSGSEKNIYQERYHELLAPQLRLCYANLNEPMPTDVSENTPNADIEKLIAQTRERQLEDSKFEIDWCKSKINVSKASTKVKSFVSSWKQFDDSVDRGGSVDAKISLFEQLLVDCRDAMQTVRDEFKDESTKPQDMIRLYDAVLQNLSDILSLPGTGRDSAFVNDIERQIAYYTAFRCYYVADLFSSQKKWRESLALYHRTLKYVKDVRLMIAKSPKNVRDFEPNLLDDLERTVQAAKLTAHANCLVVDENGQQQTNSSNTEKKSDEIYAENFTNFRHLNAEDILGPKKNVFLTRMPPDFLPMPCKPLFFDLALNHLKFPSLESKMESTQQQESNAKKSVINKQNESQDNKGIGGFMKGWFWGGGKN</sequence>
<dbReference type="AlphaFoldDB" id="A0A915IZ08"/>
<dbReference type="GO" id="GO:0005047">
    <property type="term" value="F:signal recognition particle binding"/>
    <property type="evidence" value="ECO:0007669"/>
    <property type="project" value="InterPro"/>
</dbReference>
<feature type="region of interest" description="Disordered" evidence="1">
    <location>
        <begin position="838"/>
        <end position="868"/>
    </location>
</feature>
<dbReference type="WBParaSite" id="nRc.2.0.1.t19436-RA">
    <property type="protein sequence ID" value="nRc.2.0.1.t19436-RA"/>
    <property type="gene ID" value="nRc.2.0.1.g19436"/>
</dbReference>
<dbReference type="GO" id="GO:0003682">
    <property type="term" value="F:chromatin binding"/>
    <property type="evidence" value="ECO:0007669"/>
    <property type="project" value="InterPro"/>
</dbReference>
<dbReference type="GO" id="GO:0006614">
    <property type="term" value="P:SRP-dependent cotranslational protein targeting to membrane"/>
    <property type="evidence" value="ECO:0007669"/>
    <property type="project" value="InterPro"/>
</dbReference>
<dbReference type="InterPro" id="IPR011043">
    <property type="entry name" value="Gal_Oxase/kelch_b-propeller"/>
</dbReference>
<organism evidence="2 3">
    <name type="scientific">Romanomermis culicivorax</name>
    <name type="common">Nematode worm</name>
    <dbReference type="NCBI Taxonomy" id="13658"/>
    <lineage>
        <taxon>Eukaryota</taxon>
        <taxon>Metazoa</taxon>
        <taxon>Ecdysozoa</taxon>
        <taxon>Nematoda</taxon>
        <taxon>Enoplea</taxon>
        <taxon>Dorylaimia</taxon>
        <taxon>Mermithida</taxon>
        <taxon>Mermithoidea</taxon>
        <taxon>Mermithidae</taxon>
        <taxon>Romanomermis</taxon>
    </lineage>
</organism>
<protein>
    <submittedName>
        <fullName evidence="3">Signal recognition particle subunit SRP68</fullName>
    </submittedName>
</protein>
<evidence type="ECO:0000313" key="2">
    <source>
        <dbReference type="Proteomes" id="UP000887565"/>
    </source>
</evidence>
<dbReference type="Gene3D" id="2.120.10.80">
    <property type="entry name" value="Kelch-type beta propeller"/>
    <property type="match status" value="2"/>
</dbReference>
<evidence type="ECO:0000256" key="1">
    <source>
        <dbReference type="SAM" id="MobiDB-lite"/>
    </source>
</evidence>
<dbReference type="Gene3D" id="1.10.3450.40">
    <property type="entry name" value="Signal recognition particle, SRP68 subunit, RNA-binding domain"/>
    <property type="match status" value="1"/>
</dbReference>
<dbReference type="FunFam" id="2.120.10.80:FF:000134">
    <property type="entry name" value="Kelch domain-containing protein, putative"/>
    <property type="match status" value="1"/>
</dbReference>
<dbReference type="InterPro" id="IPR015915">
    <property type="entry name" value="Kelch-typ_b-propeller"/>
</dbReference>
<dbReference type="InterPro" id="IPR034652">
    <property type="entry name" value="SRP68-RBD"/>
</dbReference>
<dbReference type="SUPFAM" id="SSF50965">
    <property type="entry name" value="Galactose oxidase, central domain"/>
    <property type="match status" value="1"/>
</dbReference>
<dbReference type="GO" id="GO:0030942">
    <property type="term" value="F:endoplasmic reticulum signal peptide binding"/>
    <property type="evidence" value="ECO:0007669"/>
    <property type="project" value="InterPro"/>
</dbReference>
<dbReference type="GO" id="GO:0005786">
    <property type="term" value="C:signal recognition particle, endoplasmic reticulum targeting"/>
    <property type="evidence" value="ECO:0007669"/>
    <property type="project" value="InterPro"/>
</dbReference>
<dbReference type="Proteomes" id="UP000887565">
    <property type="component" value="Unplaced"/>
</dbReference>
<dbReference type="PANTHER" id="PTHR46461:SF1">
    <property type="entry name" value="KELCH DOMAIN-CONTAINING PROTEIN 3"/>
    <property type="match status" value="1"/>
</dbReference>
<proteinExistence type="predicted"/>
<name>A0A915IZ08_ROMCU</name>
<reference evidence="3" key="1">
    <citation type="submission" date="2022-11" db="UniProtKB">
        <authorList>
            <consortium name="WormBaseParasite"/>
        </authorList>
    </citation>
    <scope>IDENTIFICATION</scope>
</reference>
<accession>A0A915IZ08</accession>
<keyword evidence="2" id="KW-1185">Reference proteome</keyword>
<dbReference type="InterPro" id="IPR026258">
    <property type="entry name" value="SRP68"/>
</dbReference>
<dbReference type="Pfam" id="PF24681">
    <property type="entry name" value="Kelch_KLHDC2_KLHL20_DRC7"/>
    <property type="match status" value="1"/>
</dbReference>
<dbReference type="GO" id="GO:0008312">
    <property type="term" value="F:7S RNA binding"/>
    <property type="evidence" value="ECO:0007669"/>
    <property type="project" value="InterPro"/>
</dbReference>
<dbReference type="CDD" id="cd15481">
    <property type="entry name" value="SRP68-RBD"/>
    <property type="match status" value="1"/>
</dbReference>
<dbReference type="InterPro" id="IPR038253">
    <property type="entry name" value="SRP68_N_sf"/>
</dbReference>